<evidence type="ECO:0000256" key="2">
    <source>
        <dbReference type="ARBA" id="ARBA00008773"/>
    </source>
</evidence>
<evidence type="ECO:0000256" key="6">
    <source>
        <dbReference type="ARBA" id="ARBA00033335"/>
    </source>
</evidence>
<dbReference type="GO" id="GO:0005975">
    <property type="term" value="P:carbohydrate metabolic process"/>
    <property type="evidence" value="ECO:0007669"/>
    <property type="project" value="InterPro"/>
</dbReference>
<gene>
    <name evidence="9" type="ORF">K2173_012272</name>
</gene>
<dbReference type="EC" id="3.2.1.39" evidence="3"/>
<evidence type="ECO:0000256" key="3">
    <source>
        <dbReference type="ARBA" id="ARBA00012780"/>
    </source>
</evidence>
<reference evidence="9 10" key="1">
    <citation type="submission" date="2021-09" db="EMBL/GenBank/DDBJ databases">
        <title>Genomic insights and catalytic innovation underlie evolution of tropane alkaloids biosynthesis.</title>
        <authorList>
            <person name="Wang Y.-J."/>
            <person name="Tian T."/>
            <person name="Huang J.-P."/>
            <person name="Huang S.-X."/>
        </authorList>
    </citation>
    <scope>NUCLEOTIDE SEQUENCE [LARGE SCALE GENOMIC DNA]</scope>
    <source>
        <strain evidence="9">KIB-2018</strain>
        <tissue evidence="9">Leaf</tissue>
    </source>
</reference>
<evidence type="ECO:0000256" key="1">
    <source>
        <dbReference type="ARBA" id="ARBA00000382"/>
    </source>
</evidence>
<dbReference type="AlphaFoldDB" id="A0AAV8SBY0"/>
<comment type="similarity">
    <text evidence="2 8">Belongs to the glycosyl hydrolase 17 family.</text>
</comment>
<comment type="caution">
    <text evidence="9">The sequence shown here is derived from an EMBL/GenBank/DDBJ whole genome shotgun (WGS) entry which is preliminary data.</text>
</comment>
<keyword evidence="10" id="KW-1185">Reference proteome</keyword>
<evidence type="ECO:0000256" key="8">
    <source>
        <dbReference type="RuleBase" id="RU004335"/>
    </source>
</evidence>
<evidence type="ECO:0000256" key="7">
    <source>
        <dbReference type="ARBA" id="ARBA00033417"/>
    </source>
</evidence>
<dbReference type="Gene3D" id="3.20.20.80">
    <property type="entry name" value="Glycosidases"/>
    <property type="match status" value="1"/>
</dbReference>
<dbReference type="PANTHER" id="PTHR32227">
    <property type="entry name" value="GLUCAN ENDO-1,3-BETA-GLUCOSIDASE BG1-RELATED-RELATED"/>
    <property type="match status" value="1"/>
</dbReference>
<evidence type="ECO:0000313" key="10">
    <source>
        <dbReference type="Proteomes" id="UP001159364"/>
    </source>
</evidence>
<dbReference type="Pfam" id="PF00332">
    <property type="entry name" value="Glyco_hydro_17"/>
    <property type="match status" value="1"/>
</dbReference>
<dbReference type="InterPro" id="IPR017853">
    <property type="entry name" value="GH"/>
</dbReference>
<dbReference type="SUPFAM" id="SSF51445">
    <property type="entry name" value="(Trans)glycosidases"/>
    <property type="match status" value="1"/>
</dbReference>
<dbReference type="GO" id="GO:0042973">
    <property type="term" value="F:glucan endo-1,3-beta-D-glucosidase activity"/>
    <property type="evidence" value="ECO:0007669"/>
    <property type="project" value="UniProtKB-EC"/>
</dbReference>
<dbReference type="Proteomes" id="UP001159364">
    <property type="component" value="Linkage Group LG11"/>
</dbReference>
<sequence>MNQYPLLYNPYPYFAYTGDPKHIPLSYALGNATGSDVVHDGDLQYNSLFDAMIDTIYVAAKKVGGEALRIVVAKTGWSSAGNGNKTTIPIARTYVNNGIHVLLKIFNGTFTGMPQTGTYPCY</sequence>
<name>A0AAV8SBY0_9ROSI</name>
<evidence type="ECO:0000256" key="5">
    <source>
        <dbReference type="ARBA" id="ARBA00023295"/>
    </source>
</evidence>
<dbReference type="InterPro" id="IPR000490">
    <property type="entry name" value="Glyco_hydro_17"/>
</dbReference>
<accession>A0AAV8SBY0</accession>
<dbReference type="InterPro" id="IPR044965">
    <property type="entry name" value="Glyco_hydro_17_plant"/>
</dbReference>
<dbReference type="EMBL" id="JAIWQS010000011">
    <property type="protein sequence ID" value="KAJ8749721.1"/>
    <property type="molecule type" value="Genomic_DNA"/>
</dbReference>
<keyword evidence="5" id="KW-0326">Glycosidase</keyword>
<evidence type="ECO:0000256" key="4">
    <source>
        <dbReference type="ARBA" id="ARBA00022801"/>
    </source>
</evidence>
<protein>
    <recommendedName>
        <fullName evidence="3">glucan endo-1,3-beta-D-glucosidase</fullName>
        <ecNumber evidence="3">3.2.1.39</ecNumber>
    </recommendedName>
    <alternativeName>
        <fullName evidence="6">(1-&gt;3)-beta-glucan endohydrolase</fullName>
    </alternativeName>
    <alternativeName>
        <fullName evidence="7">Beta-1,3-endoglucanase</fullName>
    </alternativeName>
</protein>
<comment type="catalytic activity">
    <reaction evidence="1">
        <text>Hydrolysis of (1-&gt;3)-beta-D-glucosidic linkages in (1-&gt;3)-beta-D-glucans.</text>
        <dbReference type="EC" id="3.2.1.39"/>
    </reaction>
</comment>
<organism evidence="9 10">
    <name type="scientific">Erythroxylum novogranatense</name>
    <dbReference type="NCBI Taxonomy" id="1862640"/>
    <lineage>
        <taxon>Eukaryota</taxon>
        <taxon>Viridiplantae</taxon>
        <taxon>Streptophyta</taxon>
        <taxon>Embryophyta</taxon>
        <taxon>Tracheophyta</taxon>
        <taxon>Spermatophyta</taxon>
        <taxon>Magnoliopsida</taxon>
        <taxon>eudicotyledons</taxon>
        <taxon>Gunneridae</taxon>
        <taxon>Pentapetalae</taxon>
        <taxon>rosids</taxon>
        <taxon>fabids</taxon>
        <taxon>Malpighiales</taxon>
        <taxon>Erythroxylaceae</taxon>
        <taxon>Erythroxylum</taxon>
    </lineage>
</organism>
<evidence type="ECO:0000313" key="9">
    <source>
        <dbReference type="EMBL" id="KAJ8749721.1"/>
    </source>
</evidence>
<proteinExistence type="inferred from homology"/>
<keyword evidence="4" id="KW-0378">Hydrolase</keyword>